<feature type="transmembrane region" description="Helical" evidence="8">
    <location>
        <begin position="219"/>
        <end position="240"/>
    </location>
</feature>
<sequence length="244" mass="26965">MSSTFTYVDFHIVFVLPPLAALAAVTAWLRSDATSAWWLSRFGGLGVISAVALAYATPWDNYLISQGVWWYGTDTVAATVWFAPGEEYLFMLFQPVGVALWLFVLPGSDRVANVRVARRERLAGVLAGVFVSLLGLALLGGRTYYLGAILAWAGPVLTLQWGFGWPYLWARRRLVAVAVAVPTAYLWVADWTALRLGVWSISPAHTTGVGLFGLPVEEALFFVVTNLFVVQGLVLFFWVVERWT</sequence>
<evidence type="ECO:0000256" key="1">
    <source>
        <dbReference type="ARBA" id="ARBA00004141"/>
    </source>
</evidence>
<feature type="transmembrane region" description="Helical" evidence="8">
    <location>
        <begin position="120"/>
        <end position="138"/>
    </location>
</feature>
<evidence type="ECO:0000256" key="4">
    <source>
        <dbReference type="ARBA" id="ARBA00022746"/>
    </source>
</evidence>
<evidence type="ECO:0000256" key="3">
    <source>
        <dbReference type="ARBA" id="ARBA00022692"/>
    </source>
</evidence>
<gene>
    <name evidence="9" type="ORF">ACFQI8_11365</name>
</gene>
<proteinExistence type="predicted"/>
<comment type="subcellular location">
    <subcellularLocation>
        <location evidence="1">Membrane</location>
        <topology evidence="1">Multi-pass membrane protein</topology>
    </subcellularLocation>
</comment>
<comment type="pathway">
    <text evidence="2">Carotenoid biosynthesis.</text>
</comment>
<evidence type="ECO:0000256" key="2">
    <source>
        <dbReference type="ARBA" id="ARBA00004829"/>
    </source>
</evidence>
<feature type="transmembrane region" description="Helical" evidence="8">
    <location>
        <begin position="144"/>
        <end position="163"/>
    </location>
</feature>
<dbReference type="GO" id="GO:0045436">
    <property type="term" value="F:lycopene beta cyclase activity"/>
    <property type="evidence" value="ECO:0007669"/>
    <property type="project" value="UniProtKB-ARBA"/>
</dbReference>
<protein>
    <submittedName>
        <fullName evidence="9">Lycopene cyclase domain-containing protein</fullName>
    </submittedName>
</protein>
<reference evidence="9 10" key="1">
    <citation type="journal article" date="2019" name="Int. J. Syst. Evol. Microbiol.">
        <title>The Global Catalogue of Microorganisms (GCM) 10K type strain sequencing project: providing services to taxonomists for standard genome sequencing and annotation.</title>
        <authorList>
            <consortium name="The Broad Institute Genomics Platform"/>
            <consortium name="The Broad Institute Genome Sequencing Center for Infectious Disease"/>
            <person name="Wu L."/>
            <person name="Ma J."/>
        </authorList>
    </citation>
    <scope>NUCLEOTIDE SEQUENCE [LARGE SCALE GENOMIC DNA]</scope>
    <source>
        <strain evidence="9 10">DSM 26526</strain>
    </source>
</reference>
<feature type="transmembrane region" description="Helical" evidence="8">
    <location>
        <begin position="88"/>
        <end position="108"/>
    </location>
</feature>
<evidence type="ECO:0000313" key="9">
    <source>
        <dbReference type="EMBL" id="MFC7129997.1"/>
    </source>
</evidence>
<keyword evidence="7" id="KW-0413">Isomerase</keyword>
<evidence type="ECO:0000256" key="7">
    <source>
        <dbReference type="ARBA" id="ARBA00023235"/>
    </source>
</evidence>
<comment type="caution">
    <text evidence="9">The sequence shown here is derived from an EMBL/GenBank/DDBJ whole genome shotgun (WGS) entry which is preliminary data.</text>
</comment>
<dbReference type="InterPro" id="IPR017825">
    <property type="entry name" value="Lycopene_cyclase_dom"/>
</dbReference>
<dbReference type="GO" id="GO:0016020">
    <property type="term" value="C:membrane"/>
    <property type="evidence" value="ECO:0007669"/>
    <property type="project" value="UniProtKB-SubCell"/>
</dbReference>
<keyword evidence="4" id="KW-0125">Carotenoid biosynthesis</keyword>
<dbReference type="GO" id="GO:0016117">
    <property type="term" value="P:carotenoid biosynthetic process"/>
    <property type="evidence" value="ECO:0007669"/>
    <property type="project" value="UniProtKB-KW"/>
</dbReference>
<keyword evidence="5 8" id="KW-1133">Transmembrane helix</keyword>
<evidence type="ECO:0000256" key="8">
    <source>
        <dbReference type="SAM" id="Phobius"/>
    </source>
</evidence>
<name>A0ABD5XFV2_9EURY</name>
<evidence type="ECO:0000256" key="5">
    <source>
        <dbReference type="ARBA" id="ARBA00022989"/>
    </source>
</evidence>
<feature type="transmembrane region" description="Helical" evidence="8">
    <location>
        <begin position="36"/>
        <end position="56"/>
    </location>
</feature>
<accession>A0ABD5XFV2</accession>
<organism evidence="9 10">
    <name type="scientific">Haloferax chudinovii</name>
    <dbReference type="NCBI Taxonomy" id="1109010"/>
    <lineage>
        <taxon>Archaea</taxon>
        <taxon>Methanobacteriati</taxon>
        <taxon>Methanobacteriota</taxon>
        <taxon>Stenosarchaea group</taxon>
        <taxon>Halobacteria</taxon>
        <taxon>Halobacteriales</taxon>
        <taxon>Haloferacaceae</taxon>
        <taxon>Haloferax</taxon>
    </lineage>
</organism>
<dbReference type="NCBIfam" id="TIGR03462">
    <property type="entry name" value="CarR_dom_SF"/>
    <property type="match status" value="2"/>
</dbReference>
<evidence type="ECO:0000256" key="6">
    <source>
        <dbReference type="ARBA" id="ARBA00023136"/>
    </source>
</evidence>
<dbReference type="Proteomes" id="UP001596460">
    <property type="component" value="Unassembled WGS sequence"/>
</dbReference>
<evidence type="ECO:0000313" key="10">
    <source>
        <dbReference type="Proteomes" id="UP001596460"/>
    </source>
</evidence>
<keyword evidence="6 8" id="KW-0472">Membrane</keyword>
<keyword evidence="10" id="KW-1185">Reference proteome</keyword>
<dbReference type="RefSeq" id="WP_390244845.1">
    <property type="nucleotide sequence ID" value="NZ_JBHTAB010000005.1"/>
</dbReference>
<feature type="transmembrane region" description="Helical" evidence="8">
    <location>
        <begin position="12"/>
        <end position="29"/>
    </location>
</feature>
<dbReference type="EMBL" id="JBHTAB010000005">
    <property type="protein sequence ID" value="MFC7129997.1"/>
    <property type="molecule type" value="Genomic_DNA"/>
</dbReference>
<dbReference type="AlphaFoldDB" id="A0ABD5XFV2"/>
<keyword evidence="3 8" id="KW-0812">Transmembrane</keyword>
<feature type="transmembrane region" description="Helical" evidence="8">
    <location>
        <begin position="175"/>
        <end position="199"/>
    </location>
</feature>